<dbReference type="Pfam" id="PF04237">
    <property type="entry name" value="YjbR"/>
    <property type="match status" value="1"/>
</dbReference>
<dbReference type="AlphaFoldDB" id="A0A9W6NQN9"/>
<sequence>MKTRIDRREWTAVAGVADVRAVTSTLPRAYEVVVRDRIKWRVGAIVFAALSRDETSIGFGYPKDARDALVESDPAKFFLPPAGDLRYNWTCAWLSQLGVDELEELVVDAWIMTVPKKVWTAYLELHPR</sequence>
<organism evidence="1 2">
    <name type="scientific">Dactylosporangium matsuzakiense</name>
    <dbReference type="NCBI Taxonomy" id="53360"/>
    <lineage>
        <taxon>Bacteria</taxon>
        <taxon>Bacillati</taxon>
        <taxon>Actinomycetota</taxon>
        <taxon>Actinomycetes</taxon>
        <taxon>Micromonosporales</taxon>
        <taxon>Micromonosporaceae</taxon>
        <taxon>Dactylosporangium</taxon>
    </lineage>
</organism>
<accession>A0A9W6NQN9</accession>
<dbReference type="InterPro" id="IPR038056">
    <property type="entry name" value="YjbR-like_sf"/>
</dbReference>
<proteinExistence type="predicted"/>
<dbReference type="InterPro" id="IPR058532">
    <property type="entry name" value="YjbR/MT2646/Rv2570-like"/>
</dbReference>
<name>A0A9W6NQN9_9ACTN</name>
<dbReference type="SUPFAM" id="SSF142906">
    <property type="entry name" value="YjbR-like"/>
    <property type="match status" value="1"/>
</dbReference>
<evidence type="ECO:0000313" key="1">
    <source>
        <dbReference type="EMBL" id="GLL06415.1"/>
    </source>
</evidence>
<protein>
    <recommendedName>
        <fullName evidence="3">MmcQ/YjbR family DNA-binding protein</fullName>
    </recommendedName>
</protein>
<dbReference type="Proteomes" id="UP001143480">
    <property type="component" value="Unassembled WGS sequence"/>
</dbReference>
<reference evidence="1" key="2">
    <citation type="submission" date="2023-01" db="EMBL/GenBank/DDBJ databases">
        <authorList>
            <person name="Sun Q."/>
            <person name="Evtushenko L."/>
        </authorList>
    </citation>
    <scope>NUCLEOTIDE SEQUENCE</scope>
    <source>
        <strain evidence="1">VKM Ac-1321</strain>
    </source>
</reference>
<evidence type="ECO:0000313" key="2">
    <source>
        <dbReference type="Proteomes" id="UP001143480"/>
    </source>
</evidence>
<comment type="caution">
    <text evidence="1">The sequence shown here is derived from an EMBL/GenBank/DDBJ whole genome shotgun (WGS) entry which is preliminary data.</text>
</comment>
<evidence type="ECO:0008006" key="3">
    <source>
        <dbReference type="Google" id="ProtNLM"/>
    </source>
</evidence>
<dbReference type="EMBL" id="BSFP01000072">
    <property type="protein sequence ID" value="GLL06415.1"/>
    <property type="molecule type" value="Genomic_DNA"/>
</dbReference>
<gene>
    <name evidence="1" type="ORF">GCM10017581_081650</name>
</gene>
<keyword evidence="2" id="KW-1185">Reference proteome</keyword>
<reference evidence="1" key="1">
    <citation type="journal article" date="2014" name="Int. J. Syst. Evol. Microbiol.">
        <title>Complete genome sequence of Corynebacterium casei LMG S-19264T (=DSM 44701T), isolated from a smear-ripened cheese.</title>
        <authorList>
            <consortium name="US DOE Joint Genome Institute (JGI-PGF)"/>
            <person name="Walter F."/>
            <person name="Albersmeier A."/>
            <person name="Kalinowski J."/>
            <person name="Ruckert C."/>
        </authorList>
    </citation>
    <scope>NUCLEOTIDE SEQUENCE</scope>
    <source>
        <strain evidence="1">VKM Ac-1321</strain>
    </source>
</reference>